<dbReference type="PANTHER" id="PTHR43995">
    <property type="entry name" value="PRE-MRNA-PROCESSING FACTOR 19"/>
    <property type="match status" value="1"/>
</dbReference>
<dbReference type="SMART" id="SM00504">
    <property type="entry name" value="Ubox"/>
    <property type="match status" value="1"/>
</dbReference>
<dbReference type="SUPFAM" id="SSF57850">
    <property type="entry name" value="RING/U-box"/>
    <property type="match status" value="1"/>
</dbReference>
<keyword evidence="10 14" id="KW-0833">Ubl conjugation pathway</keyword>
<evidence type="ECO:0000256" key="8">
    <source>
        <dbReference type="ARBA" id="ARBA00022737"/>
    </source>
</evidence>
<dbReference type="OrthoDB" id="687049at2759"/>
<comment type="pathway">
    <text evidence="2 14">Protein modification; protein ubiquitination.</text>
</comment>
<keyword evidence="9 14" id="KW-0227">DNA damage</keyword>
<dbReference type="EC" id="2.3.2.27" evidence="14"/>
<evidence type="ECO:0000256" key="1">
    <source>
        <dbReference type="ARBA" id="ARBA00004123"/>
    </source>
</evidence>
<dbReference type="GO" id="GO:0071006">
    <property type="term" value="C:U2-type catalytic step 1 spliceosome"/>
    <property type="evidence" value="ECO:0007669"/>
    <property type="project" value="TreeGrafter"/>
</dbReference>
<evidence type="ECO:0000256" key="14">
    <source>
        <dbReference type="RuleBase" id="RU367101"/>
    </source>
</evidence>
<dbReference type="CDD" id="cd16656">
    <property type="entry name" value="RING-Ubox_PRP19"/>
    <property type="match status" value="1"/>
</dbReference>
<evidence type="ECO:0000256" key="3">
    <source>
        <dbReference type="ARBA" id="ARBA00006388"/>
    </source>
</evidence>
<organism evidence="17 18">
    <name type="scientific">Pichia sorbitophila (strain ATCC MYA-4447 / BCRC 22081 / CBS 7064 / NBRC 10061 / NRRL Y-12695)</name>
    <name type="common">Hybrid yeast</name>
    <dbReference type="NCBI Taxonomy" id="559304"/>
    <lineage>
        <taxon>Eukaryota</taxon>
        <taxon>Fungi</taxon>
        <taxon>Dikarya</taxon>
        <taxon>Ascomycota</taxon>
        <taxon>Saccharomycotina</taxon>
        <taxon>Pichiomycetes</taxon>
        <taxon>Debaryomycetaceae</taxon>
        <taxon>Millerozyma</taxon>
    </lineage>
</organism>
<dbReference type="FunFam" id="3.30.40.10:FF:000027">
    <property type="entry name" value="Pre-mRNA-processing factor 19, putative"/>
    <property type="match status" value="1"/>
</dbReference>
<dbReference type="GO" id="GO:0061630">
    <property type="term" value="F:ubiquitin protein ligase activity"/>
    <property type="evidence" value="ECO:0007669"/>
    <property type="project" value="UniProtKB-UniRule"/>
</dbReference>
<evidence type="ECO:0000256" key="7">
    <source>
        <dbReference type="ARBA" id="ARBA00022728"/>
    </source>
</evidence>
<accession>G8YBE7</accession>
<gene>
    <name evidence="17" type="primary">Piso0_001996</name>
    <name evidence="17" type="ORF">GNLVRS01_PISO0J02429g</name>
</gene>
<keyword evidence="13 14" id="KW-0539">Nucleus</keyword>
<keyword evidence="7 14" id="KW-0747">Spliceosome</keyword>
<dbReference type="Gene3D" id="2.130.10.10">
    <property type="entry name" value="YVTN repeat-like/Quinoprotein amine dehydrogenase"/>
    <property type="match status" value="1"/>
</dbReference>
<evidence type="ECO:0000256" key="11">
    <source>
        <dbReference type="ARBA" id="ARBA00023187"/>
    </source>
</evidence>
<keyword evidence="6 14" id="KW-0808">Transferase</keyword>
<keyword evidence="4" id="KW-0853">WD repeat</keyword>
<dbReference type="GO" id="GO:0070534">
    <property type="term" value="P:protein K63-linked ubiquitination"/>
    <property type="evidence" value="ECO:0007669"/>
    <property type="project" value="UniProtKB-UniRule"/>
</dbReference>
<keyword evidence="5 14" id="KW-0507">mRNA processing</keyword>
<dbReference type="InterPro" id="IPR013083">
    <property type="entry name" value="Znf_RING/FYVE/PHD"/>
</dbReference>
<keyword evidence="8" id="KW-0677">Repeat</keyword>
<dbReference type="HOGENOM" id="CLU_023894_0_1_1"/>
<keyword evidence="18" id="KW-1185">Reference proteome</keyword>
<evidence type="ECO:0000259" key="16">
    <source>
        <dbReference type="SMART" id="SM00504"/>
    </source>
</evidence>
<name>G8YBE7_PICSO</name>
<dbReference type="eggNOG" id="KOG0289">
    <property type="taxonomic scope" value="Eukaryota"/>
</dbReference>
<sequence length="514" mass="56268">MYTNITVTGELAKEPVVSRKSGSIFEKRIIEEYITTSGKDPVTDEPCTVDDLVPLRSTVPDIVPPRPPSQASIPALLSTFQNEWDSLALEVFALRKQLKQAREELSASLYHYDAAVRVAARATKERDEARQALEELTISIGKGDVSNGNGDAKQPQDIETGNGEDEIPVAEINATRDELHAKHRSQKPTLPFGPDSNIELMPSDDIAKPFKDAVTAKVYSSEKVVAVSSSTGSTVLLALQDSSPETIAKISRRGTITSLGMLQLGDTQVPIVAYKNGLKISSAKTLAETKHTDDIVKILNHPSISHLFLLLSKDGTWSLNTVEGTEHRSLFRSSSVGEIRCGDIHIDGALLATGGISGSISIFDITTGNVVTSIDTAHVHITKVCFAQNGYWLLASSTDEQSKESALEIIDLRKNETVHRIDFEIELLDFTVDLSSSLILTYNKNHSVHLHRYLKKGKVWRDFANELTLSESKELLLIESLTSIEDAAFTEEGQVKFTAISQDSTIFSLNIKLA</sequence>
<feature type="region of interest" description="Disordered" evidence="15">
    <location>
        <begin position="144"/>
        <end position="163"/>
    </location>
</feature>
<dbReference type="EMBL" id="FO082050">
    <property type="protein sequence ID" value="CCE82278.1"/>
    <property type="molecule type" value="Genomic_DNA"/>
</dbReference>
<keyword evidence="12 14" id="KW-0234">DNA repair</keyword>
<dbReference type="InterPro" id="IPR015943">
    <property type="entry name" value="WD40/YVTN_repeat-like_dom_sf"/>
</dbReference>
<dbReference type="InterPro" id="IPR003613">
    <property type="entry name" value="Ubox_domain"/>
</dbReference>
<dbReference type="GO" id="GO:0006281">
    <property type="term" value="P:DNA repair"/>
    <property type="evidence" value="ECO:0007669"/>
    <property type="project" value="UniProtKB-KW"/>
</dbReference>
<dbReference type="PANTHER" id="PTHR43995:SF1">
    <property type="entry name" value="PRE-MRNA-PROCESSING FACTOR 19"/>
    <property type="match status" value="1"/>
</dbReference>
<evidence type="ECO:0000256" key="5">
    <source>
        <dbReference type="ARBA" id="ARBA00022664"/>
    </source>
</evidence>
<evidence type="ECO:0000313" key="17">
    <source>
        <dbReference type="EMBL" id="CCE82278.1"/>
    </source>
</evidence>
<evidence type="ECO:0000256" key="13">
    <source>
        <dbReference type="ARBA" id="ARBA00023242"/>
    </source>
</evidence>
<dbReference type="UniPathway" id="UPA00143"/>
<dbReference type="Gene3D" id="3.30.40.10">
    <property type="entry name" value="Zinc/RING finger domain, C3HC4 (zinc finger)"/>
    <property type="match status" value="1"/>
</dbReference>
<dbReference type="AlphaFoldDB" id="G8YBE7"/>
<evidence type="ECO:0000256" key="10">
    <source>
        <dbReference type="ARBA" id="ARBA00022786"/>
    </source>
</evidence>
<evidence type="ECO:0000256" key="6">
    <source>
        <dbReference type="ARBA" id="ARBA00022679"/>
    </source>
</evidence>
<evidence type="ECO:0000256" key="12">
    <source>
        <dbReference type="ARBA" id="ARBA00023204"/>
    </source>
</evidence>
<dbReference type="OMA" id="PIEDAWE"/>
<dbReference type="InterPro" id="IPR038959">
    <property type="entry name" value="Prp19"/>
</dbReference>
<comment type="subunit">
    <text evidence="14">Homotetramer.</text>
</comment>
<dbReference type="GO" id="GO:0000398">
    <property type="term" value="P:mRNA splicing, via spliceosome"/>
    <property type="evidence" value="ECO:0007669"/>
    <property type="project" value="InterPro"/>
</dbReference>
<dbReference type="InterPro" id="IPR036322">
    <property type="entry name" value="WD40_repeat_dom_sf"/>
</dbReference>
<dbReference type="FunCoup" id="G8YBE7">
    <property type="interactions" value="707"/>
</dbReference>
<evidence type="ECO:0000256" key="15">
    <source>
        <dbReference type="SAM" id="MobiDB-lite"/>
    </source>
</evidence>
<dbReference type="Proteomes" id="UP000005222">
    <property type="component" value="Chromosome J"/>
</dbReference>
<dbReference type="GO" id="GO:0005737">
    <property type="term" value="C:cytoplasm"/>
    <property type="evidence" value="ECO:0007669"/>
    <property type="project" value="TreeGrafter"/>
</dbReference>
<evidence type="ECO:0000256" key="9">
    <source>
        <dbReference type="ARBA" id="ARBA00022763"/>
    </source>
</evidence>
<protein>
    <recommendedName>
        <fullName evidence="14">Pre-mRNA-processing factor 19</fullName>
        <ecNumber evidence="14">2.3.2.27</ecNumber>
    </recommendedName>
</protein>
<proteinExistence type="inferred from homology"/>
<feature type="domain" description="U-box" evidence="16">
    <location>
        <begin position="8"/>
        <end position="70"/>
    </location>
</feature>
<evidence type="ECO:0000313" key="18">
    <source>
        <dbReference type="Proteomes" id="UP000005222"/>
    </source>
</evidence>
<dbReference type="GO" id="GO:0000974">
    <property type="term" value="C:Prp19 complex"/>
    <property type="evidence" value="ECO:0007669"/>
    <property type="project" value="UniProtKB-UniRule"/>
</dbReference>
<dbReference type="InterPro" id="IPR055340">
    <property type="entry name" value="RING-Ubox_PRP19"/>
</dbReference>
<dbReference type="SMART" id="SM00320">
    <property type="entry name" value="WD40"/>
    <property type="match status" value="2"/>
</dbReference>
<evidence type="ECO:0000256" key="4">
    <source>
        <dbReference type="ARBA" id="ARBA00022574"/>
    </source>
</evidence>
<dbReference type="InParanoid" id="G8YBE7"/>
<dbReference type="STRING" id="559304.G8YBE7"/>
<keyword evidence="11 14" id="KW-0508">mRNA splicing</keyword>
<comment type="function">
    <text evidence="14">Ubiquitin-protein ligase which is mainly involved pre-mRNA splicing and DNA repair. Required for pre-mRNA splicing as component of the spliceosome.</text>
</comment>
<comment type="subcellular location">
    <subcellularLocation>
        <location evidence="1 14">Nucleus</location>
    </subcellularLocation>
</comment>
<dbReference type="InterPro" id="IPR013915">
    <property type="entry name" value="Prp19_cc"/>
</dbReference>
<comment type="similarity">
    <text evidence="3 14">Belongs to the WD repeat PRP19 family.</text>
</comment>
<comment type="catalytic activity">
    <reaction evidence="14">
        <text>S-ubiquitinyl-[E2 ubiquitin-conjugating enzyme]-L-cysteine + [acceptor protein]-L-lysine = [E2 ubiquitin-conjugating enzyme]-L-cysteine + N(6)-ubiquitinyl-[acceptor protein]-L-lysine.</text>
        <dbReference type="EC" id="2.3.2.27"/>
    </reaction>
</comment>
<dbReference type="Pfam" id="PF08606">
    <property type="entry name" value="Prp19"/>
    <property type="match status" value="1"/>
</dbReference>
<evidence type="ECO:0000256" key="2">
    <source>
        <dbReference type="ARBA" id="ARBA00004906"/>
    </source>
</evidence>
<reference evidence="17 18" key="1">
    <citation type="journal article" date="2012" name="G3 (Bethesda)">
        <title>Pichia sorbitophila, an interspecies yeast hybrid reveals early steps of genome resolution following polyploidization.</title>
        <authorList>
            <person name="Leh Louis V."/>
            <person name="Despons L."/>
            <person name="Friedrich A."/>
            <person name="Martin T."/>
            <person name="Durrens P."/>
            <person name="Casaregola S."/>
            <person name="Neuveglise C."/>
            <person name="Fairhead C."/>
            <person name="Marck C."/>
            <person name="Cruz J.A."/>
            <person name="Straub M.L."/>
            <person name="Kugler V."/>
            <person name="Sacerdot C."/>
            <person name="Uzunov Z."/>
            <person name="Thierry A."/>
            <person name="Weiss S."/>
            <person name="Bleykasten C."/>
            <person name="De Montigny J."/>
            <person name="Jacques N."/>
            <person name="Jung P."/>
            <person name="Lemaire M."/>
            <person name="Mallet S."/>
            <person name="Morel G."/>
            <person name="Richard G.F."/>
            <person name="Sarkar A."/>
            <person name="Savel G."/>
            <person name="Schacherer J."/>
            <person name="Seret M.L."/>
            <person name="Talla E."/>
            <person name="Samson G."/>
            <person name="Jubin C."/>
            <person name="Poulain J."/>
            <person name="Vacherie B."/>
            <person name="Barbe V."/>
            <person name="Pelletier E."/>
            <person name="Sherman D.J."/>
            <person name="Westhof E."/>
            <person name="Weissenbach J."/>
            <person name="Baret P.V."/>
            <person name="Wincker P."/>
            <person name="Gaillardin C."/>
            <person name="Dujon B."/>
            <person name="Souciet J.L."/>
        </authorList>
    </citation>
    <scope>NUCLEOTIDE SEQUENCE [LARGE SCALE GENOMIC DNA]</scope>
    <source>
        <strain evidence="18">ATCC MYA-4447 / BCRC 22081 / CBS 7064 / NBRC 10061 / NRRL Y-12695</strain>
    </source>
</reference>
<dbReference type="SUPFAM" id="SSF50978">
    <property type="entry name" value="WD40 repeat-like"/>
    <property type="match status" value="1"/>
</dbReference>
<dbReference type="InterPro" id="IPR001680">
    <property type="entry name" value="WD40_rpt"/>
</dbReference>